<protein>
    <recommendedName>
        <fullName evidence="3">Reverse transcriptase domain-containing protein</fullName>
    </recommendedName>
</protein>
<evidence type="ECO:0000313" key="2">
    <source>
        <dbReference type="Proteomes" id="UP000245383"/>
    </source>
</evidence>
<dbReference type="EMBL" id="MBFR01000227">
    <property type="protein sequence ID" value="PVU90993.1"/>
    <property type="molecule type" value="Genomic_DNA"/>
</dbReference>
<gene>
    <name evidence="1" type="ORF">BB561_004620</name>
</gene>
<sequence>MCYSNAHSLQYQNVDGHILDINGNINTSKNAKLNVLAKHFSNLADDTTGNSQNNTKWNYIFSNRKESYYECNNIITWEKVTIALKAIPNKKSAGINTILVPGVSVPGLTTEIRGLLFTDDALVVAETSDELKSALNTTTKWANMQEMQINNSKCGVIETNIFIADNY</sequence>
<dbReference type="AlphaFoldDB" id="A0A2T9YF87"/>
<reference evidence="1 2" key="1">
    <citation type="journal article" date="2018" name="MBio">
        <title>Comparative Genomics Reveals the Core Gene Toolbox for the Fungus-Insect Symbiosis.</title>
        <authorList>
            <person name="Wang Y."/>
            <person name="Stata M."/>
            <person name="Wang W."/>
            <person name="Stajich J.E."/>
            <person name="White M.M."/>
            <person name="Moncalvo J.M."/>
        </authorList>
    </citation>
    <scope>NUCLEOTIDE SEQUENCE [LARGE SCALE GENOMIC DNA]</scope>
    <source>
        <strain evidence="1 2">SWE-8-4</strain>
    </source>
</reference>
<evidence type="ECO:0008006" key="3">
    <source>
        <dbReference type="Google" id="ProtNLM"/>
    </source>
</evidence>
<name>A0A2T9YF87_9FUNG</name>
<proteinExistence type="predicted"/>
<accession>A0A2T9YF87</accession>
<keyword evidence="2" id="KW-1185">Reference proteome</keyword>
<dbReference type="Proteomes" id="UP000245383">
    <property type="component" value="Unassembled WGS sequence"/>
</dbReference>
<evidence type="ECO:0000313" key="1">
    <source>
        <dbReference type="EMBL" id="PVU90993.1"/>
    </source>
</evidence>
<comment type="caution">
    <text evidence="1">The sequence shown here is derived from an EMBL/GenBank/DDBJ whole genome shotgun (WGS) entry which is preliminary data.</text>
</comment>
<organism evidence="1 2">
    <name type="scientific">Smittium simulii</name>
    <dbReference type="NCBI Taxonomy" id="133385"/>
    <lineage>
        <taxon>Eukaryota</taxon>
        <taxon>Fungi</taxon>
        <taxon>Fungi incertae sedis</taxon>
        <taxon>Zoopagomycota</taxon>
        <taxon>Kickxellomycotina</taxon>
        <taxon>Harpellomycetes</taxon>
        <taxon>Harpellales</taxon>
        <taxon>Legeriomycetaceae</taxon>
        <taxon>Smittium</taxon>
    </lineage>
</organism>
<dbReference type="OrthoDB" id="10515108at2759"/>